<evidence type="ECO:0000313" key="1">
    <source>
        <dbReference type="EMBL" id="KAJ9105587.1"/>
    </source>
</evidence>
<accession>A0ACC2W4N8</accession>
<sequence length="699" mass="75893">MASASDIRPELVANSSTSSSKKRKLGEDTPSSRTINGRTSPEQRFGQVAPKSAATNTFQRPGDSLDGGSGSDDSSTEFDDARATGGNSKKGKSTISNRREGGKPVRKYASACQFCRRRKMKCDTVRPSCTNCIEHGEACNYERQTKPRPTHAVIHGLQDEVNQLRQLLQAKQRESLVLESKSELAGQDTTVKQQVVAPETSSTRQAASLSLSPYSPIRALRPMTTPKEEDVALPNMARPSLKGHSSSDKLLSVSELRQSPGSTKSKVGFQDFNSSGTIHQGLDSGTVHRTITDNASLDTSTRLTLDMDSKANMVSERASPEPETDDVGPANSSWGRSPLLEGGPGSSGGGQVDVVKQEQEGKPEFRLPSDSHLRSHLEKMERGVRQRRESNAAGMTMTTAVAVSGYEMEEMNADDLIRQNELMARAAQARHRERIDFSTGSLDCNKLLLNAVRRVQCQKHTIRRLTERFYPSQILYGVSKYSDRQELRLHNLRGGLGFLDRAKTLLGQDLHEPSVPTIQALLLLANSLGAQGIAGNGALYHTSTIILHRPFVESTEEFFSDSTSTTASWSACVAAAVAFTQCLRLYRQIFTIRRAPYLISYATYVASTIHVRAVAAENAMMNKVRGAESTVPGTGPGNGADSSDATKALKLCWDALVEAGKVNHGCRKAQNIIAGLMEKLDVSIGTPQQVKDAKLPDGT</sequence>
<dbReference type="Proteomes" id="UP001241377">
    <property type="component" value="Unassembled WGS sequence"/>
</dbReference>
<gene>
    <name evidence="1" type="ORF">QFC19_003569</name>
</gene>
<comment type="caution">
    <text evidence="1">The sequence shown here is derived from an EMBL/GenBank/DDBJ whole genome shotgun (WGS) entry which is preliminary data.</text>
</comment>
<dbReference type="EMBL" id="JASBWR010000034">
    <property type="protein sequence ID" value="KAJ9105587.1"/>
    <property type="molecule type" value="Genomic_DNA"/>
</dbReference>
<keyword evidence="2" id="KW-1185">Reference proteome</keyword>
<evidence type="ECO:0000313" key="2">
    <source>
        <dbReference type="Proteomes" id="UP001241377"/>
    </source>
</evidence>
<name>A0ACC2W4N8_9TREE</name>
<proteinExistence type="predicted"/>
<organism evidence="1 2">
    <name type="scientific">Naganishia cerealis</name>
    <dbReference type="NCBI Taxonomy" id="610337"/>
    <lineage>
        <taxon>Eukaryota</taxon>
        <taxon>Fungi</taxon>
        <taxon>Dikarya</taxon>
        <taxon>Basidiomycota</taxon>
        <taxon>Agaricomycotina</taxon>
        <taxon>Tremellomycetes</taxon>
        <taxon>Filobasidiales</taxon>
        <taxon>Filobasidiaceae</taxon>
        <taxon>Naganishia</taxon>
    </lineage>
</organism>
<reference evidence="1" key="1">
    <citation type="submission" date="2023-04" db="EMBL/GenBank/DDBJ databases">
        <title>Draft Genome sequencing of Naganishia species isolated from polar environments using Oxford Nanopore Technology.</title>
        <authorList>
            <person name="Leo P."/>
            <person name="Venkateswaran K."/>
        </authorList>
    </citation>
    <scope>NUCLEOTIDE SEQUENCE</scope>
    <source>
        <strain evidence="1">MNA-CCFEE 5261</strain>
    </source>
</reference>
<protein>
    <submittedName>
        <fullName evidence="1">Uncharacterized protein</fullName>
    </submittedName>
</protein>